<dbReference type="EMBL" id="JBHSWD010000001">
    <property type="protein sequence ID" value="MFC6592063.1"/>
    <property type="molecule type" value="Genomic_DNA"/>
</dbReference>
<dbReference type="SMART" id="SM01043">
    <property type="entry name" value="BTAD"/>
    <property type="match status" value="1"/>
</dbReference>
<dbReference type="RefSeq" id="WP_380083078.1">
    <property type="nucleotide sequence ID" value="NZ_JBHSWD010000001.1"/>
</dbReference>
<evidence type="ECO:0000259" key="2">
    <source>
        <dbReference type="SMART" id="SM01043"/>
    </source>
</evidence>
<dbReference type="Gene3D" id="1.25.40.10">
    <property type="entry name" value="Tetratricopeptide repeat domain"/>
    <property type="match status" value="1"/>
</dbReference>
<comment type="caution">
    <text evidence="3">The sequence shown here is derived from an EMBL/GenBank/DDBJ whole genome shotgun (WGS) entry which is preliminary data.</text>
</comment>
<dbReference type="InterPro" id="IPR051677">
    <property type="entry name" value="AfsR-DnrI-RedD_regulator"/>
</dbReference>
<dbReference type="InterPro" id="IPR005158">
    <property type="entry name" value="BTAD"/>
</dbReference>
<dbReference type="Gene3D" id="1.10.10.10">
    <property type="entry name" value="Winged helix-like DNA-binding domain superfamily/Winged helix DNA-binding domain"/>
    <property type="match status" value="1"/>
</dbReference>
<feature type="domain" description="Bacterial transcriptional activator" evidence="2">
    <location>
        <begin position="107"/>
        <end position="243"/>
    </location>
</feature>
<feature type="compositionally biased region" description="Basic residues" evidence="1">
    <location>
        <begin position="275"/>
        <end position="286"/>
    </location>
</feature>
<dbReference type="Pfam" id="PF03704">
    <property type="entry name" value="BTAD"/>
    <property type="match status" value="1"/>
</dbReference>
<sequence length="418" mass="43740">MSDPPAALLRASAADPARPYLRLLGGVALVCSGVSGPLPRPQPLALLIYLHLRGRASREELAAVFWPTKSRKSGLQNVRQALLQVRKQVAGDFLHEDAGGLWADVVSDASEFERLCAAGDDLAALDWASGPSLLPGLATPSEVFANWLEDERATFRSRYEQALRRAGERLLDMGNYAEARARLLAAKELDADEALYRSLMTLEHRAGDTARALELFEECRQLLWAEWEATPAPETLALLREIEGHPAGANQRGRLLSTAAALPDADAPSTDARRCGKAARPPRGRRAGAAARAGRPRQNAAGQRRSANIFAAGPKGGVAGGRGRRGRRGAGGDARTAAGAFWPTGGRPSAGKRGPLGAGQRGALLRGGAASGGAPGRGARAAHLAPAPAGAAGHRTRPSGTRKFVATAGAPLGRVLRG</sequence>
<dbReference type="SUPFAM" id="SSF48452">
    <property type="entry name" value="TPR-like"/>
    <property type="match status" value="1"/>
</dbReference>
<evidence type="ECO:0000256" key="1">
    <source>
        <dbReference type="SAM" id="MobiDB-lite"/>
    </source>
</evidence>
<accession>A0ABW1YCP8</accession>
<protein>
    <submittedName>
        <fullName evidence="3">BTAD domain-containing putative transcriptional regulator</fullName>
    </submittedName>
</protein>
<dbReference type="PANTHER" id="PTHR35807">
    <property type="entry name" value="TRANSCRIPTIONAL REGULATOR REDD-RELATED"/>
    <property type="match status" value="1"/>
</dbReference>
<feature type="compositionally biased region" description="Low complexity" evidence="1">
    <location>
        <begin position="377"/>
        <end position="393"/>
    </location>
</feature>
<feature type="compositionally biased region" description="Low complexity" evidence="1">
    <location>
        <begin position="287"/>
        <end position="305"/>
    </location>
</feature>
<evidence type="ECO:0000313" key="3">
    <source>
        <dbReference type="EMBL" id="MFC6592063.1"/>
    </source>
</evidence>
<evidence type="ECO:0000313" key="4">
    <source>
        <dbReference type="Proteomes" id="UP001596297"/>
    </source>
</evidence>
<gene>
    <name evidence="3" type="ORF">ACFP81_08660</name>
</gene>
<organism evidence="3 4">
    <name type="scientific">Deinococcus lacus</name>
    <dbReference type="NCBI Taxonomy" id="392561"/>
    <lineage>
        <taxon>Bacteria</taxon>
        <taxon>Thermotogati</taxon>
        <taxon>Deinococcota</taxon>
        <taxon>Deinococci</taxon>
        <taxon>Deinococcales</taxon>
        <taxon>Deinococcaceae</taxon>
        <taxon>Deinococcus</taxon>
    </lineage>
</organism>
<dbReference type="InterPro" id="IPR011990">
    <property type="entry name" value="TPR-like_helical_dom_sf"/>
</dbReference>
<dbReference type="Proteomes" id="UP001596297">
    <property type="component" value="Unassembled WGS sequence"/>
</dbReference>
<proteinExistence type="predicted"/>
<keyword evidence="4" id="KW-1185">Reference proteome</keyword>
<reference evidence="4" key="1">
    <citation type="journal article" date="2019" name="Int. J. Syst. Evol. Microbiol.">
        <title>The Global Catalogue of Microorganisms (GCM) 10K type strain sequencing project: providing services to taxonomists for standard genome sequencing and annotation.</title>
        <authorList>
            <consortium name="The Broad Institute Genomics Platform"/>
            <consortium name="The Broad Institute Genome Sequencing Center for Infectious Disease"/>
            <person name="Wu L."/>
            <person name="Ma J."/>
        </authorList>
    </citation>
    <scope>NUCLEOTIDE SEQUENCE [LARGE SCALE GENOMIC DNA]</scope>
    <source>
        <strain evidence="4">CGMCC 1.15772</strain>
    </source>
</reference>
<name>A0ABW1YCP8_9DEIO</name>
<feature type="region of interest" description="Disordered" evidence="1">
    <location>
        <begin position="263"/>
        <end position="402"/>
    </location>
</feature>
<dbReference type="InterPro" id="IPR036388">
    <property type="entry name" value="WH-like_DNA-bd_sf"/>
</dbReference>